<accession>A0A3M2MCG2</accession>
<dbReference type="AlphaFoldDB" id="A0A3M2MCG2"/>
<proteinExistence type="predicted"/>
<dbReference type="InterPro" id="IPR011576">
    <property type="entry name" value="Pyridox_Oxase_N"/>
</dbReference>
<feature type="domain" description="Pyridoxamine 5'-phosphate oxidase N-terminal" evidence="2">
    <location>
        <begin position="12"/>
        <end position="142"/>
    </location>
</feature>
<evidence type="ECO:0000313" key="4">
    <source>
        <dbReference type="Proteomes" id="UP000282674"/>
    </source>
</evidence>
<name>A0A3M2MCG2_9ACTN</name>
<dbReference type="OrthoDB" id="9788889at2"/>
<dbReference type="InterPro" id="IPR012349">
    <property type="entry name" value="Split_barrel_FMN-bd"/>
</dbReference>
<dbReference type="EMBL" id="RFFG01000004">
    <property type="protein sequence ID" value="RMI47277.1"/>
    <property type="molecule type" value="Genomic_DNA"/>
</dbReference>
<feature type="region of interest" description="Disordered" evidence="1">
    <location>
        <begin position="172"/>
        <end position="191"/>
    </location>
</feature>
<dbReference type="Pfam" id="PF01243">
    <property type="entry name" value="PNPOx_N"/>
    <property type="match status" value="1"/>
</dbReference>
<dbReference type="Gene3D" id="2.30.110.10">
    <property type="entry name" value="Electron Transport, Fmn-binding Protein, Chain A"/>
    <property type="match status" value="1"/>
</dbReference>
<gene>
    <name evidence="3" type="ORF">EBO15_03580</name>
</gene>
<evidence type="ECO:0000259" key="2">
    <source>
        <dbReference type="Pfam" id="PF01243"/>
    </source>
</evidence>
<dbReference type="RefSeq" id="WP_122192843.1">
    <property type="nucleotide sequence ID" value="NZ_JBHSKC010000008.1"/>
</dbReference>
<protein>
    <submittedName>
        <fullName evidence="3">Pyridoxamine 5'-phosphate oxidase family protein</fullName>
    </submittedName>
</protein>
<keyword evidence="4" id="KW-1185">Reference proteome</keyword>
<sequence>MAESKELAERSHHLLADARFMTLATIDGNEPWASTVNFVALHQPLRLLYYSLLTARHSLNVENNPLVSGSIYMTGLPGFGLDGAQFTGHCHAVGSDQLAEAHRTYYELNFPDEDTRREWLLPRSEFHGTGPRRFYVVRVRHWWLLDIDRWLTDKHDQRIEVPVQALRLLENRTSGASGRSSGGTPSRAKPE</sequence>
<reference evidence="3 4" key="1">
    <citation type="submission" date="2018-10" db="EMBL/GenBank/DDBJ databases">
        <title>Isolation from soil.</title>
        <authorList>
            <person name="Hu J."/>
        </authorList>
    </citation>
    <scope>NUCLEOTIDE SEQUENCE [LARGE SCALE GENOMIC DNA]</scope>
    <source>
        <strain evidence="3 4">NEAU-Ht49</strain>
    </source>
</reference>
<dbReference type="SUPFAM" id="SSF50475">
    <property type="entry name" value="FMN-binding split barrel"/>
    <property type="match status" value="1"/>
</dbReference>
<comment type="caution">
    <text evidence="3">The sequence shown here is derived from an EMBL/GenBank/DDBJ whole genome shotgun (WGS) entry which is preliminary data.</text>
</comment>
<organism evidence="3 4">
    <name type="scientific">Actinomadura harenae</name>
    <dbReference type="NCBI Taxonomy" id="2483351"/>
    <lineage>
        <taxon>Bacteria</taxon>
        <taxon>Bacillati</taxon>
        <taxon>Actinomycetota</taxon>
        <taxon>Actinomycetes</taxon>
        <taxon>Streptosporangiales</taxon>
        <taxon>Thermomonosporaceae</taxon>
        <taxon>Actinomadura</taxon>
    </lineage>
</organism>
<dbReference type="Proteomes" id="UP000282674">
    <property type="component" value="Unassembled WGS sequence"/>
</dbReference>
<evidence type="ECO:0000313" key="3">
    <source>
        <dbReference type="EMBL" id="RMI47277.1"/>
    </source>
</evidence>
<evidence type="ECO:0000256" key="1">
    <source>
        <dbReference type="SAM" id="MobiDB-lite"/>
    </source>
</evidence>